<dbReference type="EMBL" id="JBHFLD010000041">
    <property type="protein sequence ID" value="MFB2717676.1"/>
    <property type="molecule type" value="Genomic_DNA"/>
</dbReference>
<keyword evidence="2" id="KW-1185">Reference proteome</keyword>
<accession>A0ABV4WBV3</accession>
<dbReference type="RefSeq" id="WP_374816027.1">
    <property type="nucleotide sequence ID" value="NZ_JBHFLD010000041.1"/>
</dbReference>
<comment type="caution">
    <text evidence="1">The sequence shown here is derived from an EMBL/GenBank/DDBJ whole genome shotgun (WGS) entry which is preliminary data.</text>
</comment>
<dbReference type="Proteomes" id="UP001576762">
    <property type="component" value="Unassembled WGS sequence"/>
</dbReference>
<dbReference type="SUPFAM" id="SSF64210">
    <property type="entry name" value="Head-to-tail joining protein W, gpW"/>
    <property type="match status" value="1"/>
</dbReference>
<dbReference type="InterPro" id="IPR004174">
    <property type="entry name" value="GpW"/>
</dbReference>
<protein>
    <submittedName>
        <fullName evidence="1">GpW family head-tail joining protein</fullName>
    </submittedName>
</protein>
<dbReference type="Gene3D" id="3.30.1580.10">
    <property type="entry name" value="Head-to-tail joining protein W"/>
    <property type="match status" value="1"/>
</dbReference>
<organism evidence="1 2">
    <name type="scientific">Marinobacter shengliensis</name>
    <dbReference type="NCBI Taxonomy" id="1389223"/>
    <lineage>
        <taxon>Bacteria</taxon>
        <taxon>Pseudomonadati</taxon>
        <taxon>Pseudomonadota</taxon>
        <taxon>Gammaproteobacteria</taxon>
        <taxon>Pseudomonadales</taxon>
        <taxon>Marinobacteraceae</taxon>
        <taxon>Marinobacter</taxon>
    </lineage>
</organism>
<name>A0ABV4WBV3_9GAMM</name>
<proteinExistence type="predicted"/>
<dbReference type="Pfam" id="PF02831">
    <property type="entry name" value="gpW"/>
    <property type="match status" value="1"/>
</dbReference>
<evidence type="ECO:0000313" key="1">
    <source>
        <dbReference type="EMBL" id="MFB2717676.1"/>
    </source>
</evidence>
<evidence type="ECO:0000313" key="2">
    <source>
        <dbReference type="Proteomes" id="UP001576762"/>
    </source>
</evidence>
<gene>
    <name evidence="1" type="primary">gpW</name>
    <name evidence="1" type="ORF">ACE05E_19555</name>
</gene>
<dbReference type="InterPro" id="IPR036626">
    <property type="entry name" value="GpW_sf"/>
</dbReference>
<sequence length="68" mass="7634">MSIETKLTEAREAYHALLTGQRVVRIQRDGKIVEFSEANKRDLAAYISSLETQAGGAGRRMRPGRVSW</sequence>
<reference evidence="1 2" key="1">
    <citation type="submission" date="2024-09" db="EMBL/GenBank/DDBJ databases">
        <title>Draft genome sequences of 6 high pH adapted Marinobacter shengliensis sp. isolated from Mariana forearc serpentinite mud volcanoes.</title>
        <authorList>
            <person name="Elkassas S."/>
            <person name="Serres M."/>
            <person name="Michael N."/>
            <person name="Amina P."/>
            <person name="Teodora Z."/>
            <person name="Julie H."/>
        </authorList>
    </citation>
    <scope>NUCLEOTIDE SEQUENCE [LARGE SCALE GENOMIC DNA]</scope>
    <source>
        <strain evidence="1 2">EB4</strain>
    </source>
</reference>